<proteinExistence type="predicted"/>
<reference evidence="2 3" key="1">
    <citation type="journal article" date="2014" name="PLoS Genet.">
        <title>The Genome of Spironucleus salmonicida Highlights a Fish Pathogen Adapted to Fluctuating Environments.</title>
        <authorList>
            <person name="Xu F."/>
            <person name="Jerlstrom-Hultqvist J."/>
            <person name="Einarsson E."/>
            <person name="Astvaldsson A."/>
            <person name="Svard S.G."/>
            <person name="Andersson J.O."/>
        </authorList>
    </citation>
    <scope>NUCLEOTIDE SEQUENCE</scope>
    <source>
        <strain evidence="3">ATCC 50377</strain>
    </source>
</reference>
<evidence type="ECO:0000313" key="4">
    <source>
        <dbReference type="Proteomes" id="UP000018208"/>
    </source>
</evidence>
<evidence type="ECO:0000313" key="3">
    <source>
        <dbReference type="EMBL" id="KAH0571932.1"/>
    </source>
</evidence>
<dbReference type="VEuPathDB" id="GiardiaDB:SS50377_26132"/>
<organism evidence="2">
    <name type="scientific">Spironucleus salmonicida</name>
    <dbReference type="NCBI Taxonomy" id="348837"/>
    <lineage>
        <taxon>Eukaryota</taxon>
        <taxon>Metamonada</taxon>
        <taxon>Diplomonadida</taxon>
        <taxon>Hexamitidae</taxon>
        <taxon>Hexamitinae</taxon>
        <taxon>Spironucleus</taxon>
    </lineage>
</organism>
<sequence>MQDYDCFLSAFYMMRDKPIVPLNEQQMQDFTVTYDKQQVKQQQSQLLQAYKKIKKPLKKQSKQDDFDDSFDDSEENRGQCQSLPNVDAILAYKANPDQKFVQLTNYQNDVLSRRDIYPQIQFQKATAFTMDEEFMSVFTQ</sequence>
<feature type="compositionally biased region" description="Acidic residues" evidence="1">
    <location>
        <begin position="65"/>
        <end position="74"/>
    </location>
</feature>
<gene>
    <name evidence="2" type="ORF">SS50377_13649</name>
    <name evidence="3" type="ORF">SS50377_26132</name>
</gene>
<reference evidence="3" key="2">
    <citation type="submission" date="2020-12" db="EMBL/GenBank/DDBJ databases">
        <title>New Spironucleus salmonicida genome in near-complete chromosomes.</title>
        <authorList>
            <person name="Xu F."/>
            <person name="Kurt Z."/>
            <person name="Jimenez-Gonzalez A."/>
            <person name="Astvaldsson A."/>
            <person name="Andersson J.O."/>
            <person name="Svard S.G."/>
        </authorList>
    </citation>
    <scope>NUCLEOTIDE SEQUENCE</scope>
    <source>
        <strain evidence="3">ATCC 50377</strain>
    </source>
</reference>
<keyword evidence="4" id="KW-1185">Reference proteome</keyword>
<feature type="region of interest" description="Disordered" evidence="1">
    <location>
        <begin position="55"/>
        <end position="79"/>
    </location>
</feature>
<dbReference type="EMBL" id="AUWU02000006">
    <property type="protein sequence ID" value="KAH0571932.1"/>
    <property type="molecule type" value="Genomic_DNA"/>
</dbReference>
<evidence type="ECO:0000313" key="2">
    <source>
        <dbReference type="EMBL" id="EST46338.1"/>
    </source>
</evidence>
<dbReference type="EMBL" id="KI546077">
    <property type="protein sequence ID" value="EST46338.1"/>
    <property type="molecule type" value="Genomic_DNA"/>
</dbReference>
<evidence type="ECO:0000256" key="1">
    <source>
        <dbReference type="SAM" id="MobiDB-lite"/>
    </source>
</evidence>
<accession>V6LQ17</accession>
<dbReference type="AlphaFoldDB" id="V6LQ17"/>
<name>V6LQ17_9EUKA</name>
<dbReference type="Proteomes" id="UP000018208">
    <property type="component" value="Unassembled WGS sequence"/>
</dbReference>
<protein>
    <submittedName>
        <fullName evidence="2">Uncharacterized protein</fullName>
    </submittedName>
</protein>